<feature type="domain" description="C2H2-type" evidence="12">
    <location>
        <begin position="19"/>
        <end position="47"/>
    </location>
</feature>
<evidence type="ECO:0000256" key="6">
    <source>
        <dbReference type="ARBA" id="ARBA00023015"/>
    </source>
</evidence>
<dbReference type="FunFam" id="3.30.160.60:FF:001450">
    <property type="entry name" value="zinc finger protein 774"/>
    <property type="match status" value="1"/>
</dbReference>
<gene>
    <name evidence="13" type="ORF">B7P43_G05418</name>
</gene>
<evidence type="ECO:0000259" key="12">
    <source>
        <dbReference type="PROSITE" id="PS50157"/>
    </source>
</evidence>
<sequence length="776" mass="87065">MVLIVQNMAPSAVHVTHKLACFVCEESLETVSSLHYHQMCYHTTEELSLALLTLKGLKLLVGDLEEATDSEDAVLRTGLAKYPHFLLNENSNKAESDSESTATAESSKLQGAISTLDGERVRVPVVRIYHRTDANSEEPLSNPSTEEFSEDINITPLRSRSECRTRTRMTLRKRKNDPSICKDTGLSKRTCIQKIRKRQSVMSSRKNVEKFEDQNMGNLELECCSDDGKTISGKHENSSETDTDNEVMKKCASGLGHSVESHVSQTRDKACDTFSTIFAKSDVETGEGGSCESQKVTTDTECLTETNGLLTSSPKTEANTPIHKGSSCSSPSSVDSLLSPDNSPRPERYIKAIISRLPNIIISDTDQNTNVKSQGRRTSRKKQRTPRKYVNDSYVLPSPVSRHHRSSVQYDYSSKQQKKENVQFQDFFVPNVQLQNGIDAKCGTSPLDISEKEVQTTMMNPSDDDSGIQVEERERKCKRNVVDESTSKQTQTGLLSITTQRLAAYRKQPSRKCQKEQPNGKKLDSSRNTNAVRQSEVLESVAASDSKTCVFPSPSSHVNKKSNHTGSVSLEKSEITGHGAEGKMKVWSKSLMKIYPRGMTDRRFFCEPCGKGYKKKSHLERHVRVHTGERPFQCSHCEKRFAVRSILKQHVRTHTGEKPYCCTVCQQRFPQKSGLMTHTMLHTGKPFKCDRCEKAFVSNHKLVQHLKSHGGPRKHICSTCSTQFFTAGALLQHEQTHSRKGPHLCMICGNSFRQETHLKFHLDEHLQKFNSIDAPT</sequence>
<dbReference type="GO" id="GO:0005634">
    <property type="term" value="C:nucleus"/>
    <property type="evidence" value="ECO:0007669"/>
    <property type="project" value="UniProtKB-SubCell"/>
</dbReference>
<keyword evidence="2" id="KW-0479">Metal-binding</keyword>
<feature type="compositionally biased region" description="Polar residues" evidence="11">
    <location>
        <begin position="305"/>
        <end position="319"/>
    </location>
</feature>
<feature type="region of interest" description="Disordered" evidence="11">
    <location>
        <begin position="90"/>
        <end position="109"/>
    </location>
</feature>
<reference evidence="13 14" key="1">
    <citation type="submission" date="2017-12" db="EMBL/GenBank/DDBJ databases">
        <title>Hemimetabolous genomes reveal molecular basis of termite eusociality.</title>
        <authorList>
            <person name="Harrison M.C."/>
            <person name="Jongepier E."/>
            <person name="Robertson H.M."/>
            <person name="Arning N."/>
            <person name="Bitard-Feildel T."/>
            <person name="Chao H."/>
            <person name="Childers C.P."/>
            <person name="Dinh H."/>
            <person name="Doddapaneni H."/>
            <person name="Dugan S."/>
            <person name="Gowin J."/>
            <person name="Greiner C."/>
            <person name="Han Y."/>
            <person name="Hu H."/>
            <person name="Hughes D.S.T."/>
            <person name="Huylmans A.-K."/>
            <person name="Kemena C."/>
            <person name="Kremer L.P.M."/>
            <person name="Lee S.L."/>
            <person name="Lopez-Ezquerra A."/>
            <person name="Mallet L."/>
            <person name="Monroy-Kuhn J.M."/>
            <person name="Moser A."/>
            <person name="Murali S.C."/>
            <person name="Muzny D.M."/>
            <person name="Otani S."/>
            <person name="Piulachs M.-D."/>
            <person name="Poelchau M."/>
            <person name="Qu J."/>
            <person name="Schaub F."/>
            <person name="Wada-Katsumata A."/>
            <person name="Worley K.C."/>
            <person name="Xie Q."/>
            <person name="Ylla G."/>
            <person name="Poulsen M."/>
            <person name="Gibbs R.A."/>
            <person name="Schal C."/>
            <person name="Richards S."/>
            <person name="Belles X."/>
            <person name="Korb J."/>
            <person name="Bornberg-Bauer E."/>
        </authorList>
    </citation>
    <scope>NUCLEOTIDE SEQUENCE [LARGE SCALE GENOMIC DNA]</scope>
    <source>
        <tissue evidence="13">Whole body</tissue>
    </source>
</reference>
<feature type="region of interest" description="Disordered" evidence="11">
    <location>
        <begin position="475"/>
        <end position="532"/>
    </location>
</feature>
<evidence type="ECO:0000256" key="3">
    <source>
        <dbReference type="ARBA" id="ARBA00022737"/>
    </source>
</evidence>
<keyword evidence="7" id="KW-0238">DNA-binding</keyword>
<protein>
    <recommendedName>
        <fullName evidence="12">C2H2-type domain-containing protein</fullName>
    </recommendedName>
</protein>
<evidence type="ECO:0000256" key="8">
    <source>
        <dbReference type="ARBA" id="ARBA00023163"/>
    </source>
</evidence>
<dbReference type="AlphaFoldDB" id="A0A2J7PK33"/>
<proteinExistence type="predicted"/>
<keyword evidence="14" id="KW-1185">Reference proteome</keyword>
<keyword evidence="4 10" id="KW-0863">Zinc-finger</keyword>
<evidence type="ECO:0000256" key="2">
    <source>
        <dbReference type="ARBA" id="ARBA00022723"/>
    </source>
</evidence>
<keyword evidence="6" id="KW-0805">Transcription regulation</keyword>
<keyword evidence="3" id="KW-0677">Repeat</keyword>
<organism evidence="13 14">
    <name type="scientific">Cryptotermes secundus</name>
    <dbReference type="NCBI Taxonomy" id="105785"/>
    <lineage>
        <taxon>Eukaryota</taxon>
        <taxon>Metazoa</taxon>
        <taxon>Ecdysozoa</taxon>
        <taxon>Arthropoda</taxon>
        <taxon>Hexapoda</taxon>
        <taxon>Insecta</taxon>
        <taxon>Pterygota</taxon>
        <taxon>Neoptera</taxon>
        <taxon>Polyneoptera</taxon>
        <taxon>Dictyoptera</taxon>
        <taxon>Blattodea</taxon>
        <taxon>Blattoidea</taxon>
        <taxon>Termitoidae</taxon>
        <taxon>Kalotermitidae</taxon>
        <taxon>Cryptotermitinae</taxon>
        <taxon>Cryptotermes</taxon>
    </lineage>
</organism>
<evidence type="ECO:0000256" key="1">
    <source>
        <dbReference type="ARBA" id="ARBA00004123"/>
    </source>
</evidence>
<feature type="domain" description="C2H2-type" evidence="12">
    <location>
        <begin position="687"/>
        <end position="714"/>
    </location>
</feature>
<keyword evidence="8" id="KW-0804">Transcription</keyword>
<feature type="compositionally biased region" description="Low complexity" evidence="11">
    <location>
        <begin position="326"/>
        <end position="342"/>
    </location>
</feature>
<dbReference type="OrthoDB" id="6365676at2759"/>
<feature type="domain" description="C2H2-type" evidence="12">
    <location>
        <begin position="604"/>
        <end position="631"/>
    </location>
</feature>
<evidence type="ECO:0000313" key="14">
    <source>
        <dbReference type="Proteomes" id="UP000235965"/>
    </source>
</evidence>
<dbReference type="GO" id="GO:0000981">
    <property type="term" value="F:DNA-binding transcription factor activity, RNA polymerase II-specific"/>
    <property type="evidence" value="ECO:0007669"/>
    <property type="project" value="TreeGrafter"/>
</dbReference>
<dbReference type="PROSITE" id="PS00028">
    <property type="entry name" value="ZINC_FINGER_C2H2_1"/>
    <property type="match status" value="7"/>
</dbReference>
<evidence type="ECO:0000313" key="13">
    <source>
        <dbReference type="EMBL" id="PNF16696.1"/>
    </source>
</evidence>
<dbReference type="SUPFAM" id="SSF57667">
    <property type="entry name" value="beta-beta-alpha zinc fingers"/>
    <property type="match status" value="4"/>
</dbReference>
<feature type="domain" description="C2H2-type" evidence="12">
    <location>
        <begin position="715"/>
        <end position="742"/>
    </location>
</feature>
<dbReference type="FunFam" id="3.30.160.60:FF:000450">
    <property type="entry name" value="PR domain zinc finger protein 14"/>
    <property type="match status" value="1"/>
</dbReference>
<name>A0A2J7PK33_9NEOP</name>
<evidence type="ECO:0000256" key="5">
    <source>
        <dbReference type="ARBA" id="ARBA00022833"/>
    </source>
</evidence>
<dbReference type="FunFam" id="3.30.160.60:FF:000045">
    <property type="entry name" value="ZFP69 zinc finger protein B"/>
    <property type="match status" value="1"/>
</dbReference>
<dbReference type="SMART" id="SM00355">
    <property type="entry name" value="ZnF_C2H2"/>
    <property type="match status" value="7"/>
</dbReference>
<feature type="compositionally biased region" description="Polar residues" evidence="11">
    <location>
        <begin position="487"/>
        <end position="501"/>
    </location>
</feature>
<feature type="compositionally biased region" description="Basic and acidic residues" evidence="11">
    <location>
        <begin position="513"/>
        <end position="525"/>
    </location>
</feature>
<feature type="domain" description="C2H2-type" evidence="12">
    <location>
        <begin position="660"/>
        <end position="687"/>
    </location>
</feature>
<evidence type="ECO:0000256" key="10">
    <source>
        <dbReference type="PROSITE-ProRule" id="PRU00042"/>
    </source>
</evidence>
<dbReference type="FunFam" id="3.30.160.60:FF:001289">
    <property type="entry name" value="Zinc finger protein 574"/>
    <property type="match status" value="1"/>
</dbReference>
<dbReference type="Proteomes" id="UP000235965">
    <property type="component" value="Unassembled WGS sequence"/>
</dbReference>
<dbReference type="PANTHER" id="PTHR24381:SF393">
    <property type="entry name" value="CHROMATIN-LINKED ADAPTOR FOR MSL PROTEINS, ISOFORM B"/>
    <property type="match status" value="1"/>
</dbReference>
<dbReference type="PROSITE" id="PS50157">
    <property type="entry name" value="ZINC_FINGER_C2H2_2"/>
    <property type="match status" value="7"/>
</dbReference>
<evidence type="ECO:0000256" key="7">
    <source>
        <dbReference type="ARBA" id="ARBA00023125"/>
    </source>
</evidence>
<dbReference type="STRING" id="105785.A0A2J7PK33"/>
<dbReference type="PANTHER" id="PTHR24381">
    <property type="entry name" value="ZINC FINGER PROTEIN"/>
    <property type="match status" value="1"/>
</dbReference>
<dbReference type="InterPro" id="IPR013087">
    <property type="entry name" value="Znf_C2H2_type"/>
</dbReference>
<dbReference type="InParanoid" id="A0A2J7PK33"/>
<feature type="region of interest" description="Disordered" evidence="11">
    <location>
        <begin position="365"/>
        <end position="405"/>
    </location>
</feature>
<dbReference type="EMBL" id="NEVH01024942">
    <property type="protein sequence ID" value="PNF16696.1"/>
    <property type="molecule type" value="Genomic_DNA"/>
</dbReference>
<keyword evidence="9" id="KW-0539">Nucleus</keyword>
<evidence type="ECO:0000256" key="4">
    <source>
        <dbReference type="ARBA" id="ARBA00022771"/>
    </source>
</evidence>
<feature type="domain" description="C2H2-type" evidence="12">
    <location>
        <begin position="632"/>
        <end position="659"/>
    </location>
</feature>
<dbReference type="InterPro" id="IPR036236">
    <property type="entry name" value="Znf_C2H2_sf"/>
</dbReference>
<comment type="subcellular location">
    <subcellularLocation>
        <location evidence="1">Nucleus</location>
    </subcellularLocation>
</comment>
<keyword evidence="5" id="KW-0862">Zinc</keyword>
<dbReference type="Pfam" id="PF00096">
    <property type="entry name" value="zf-C2H2"/>
    <property type="match status" value="2"/>
</dbReference>
<dbReference type="GO" id="GO:0008270">
    <property type="term" value="F:zinc ion binding"/>
    <property type="evidence" value="ECO:0007669"/>
    <property type="project" value="UniProtKB-KW"/>
</dbReference>
<dbReference type="Gene3D" id="3.30.160.60">
    <property type="entry name" value="Classic Zinc Finger"/>
    <property type="match status" value="5"/>
</dbReference>
<comment type="caution">
    <text evidence="13">The sequence shown here is derived from an EMBL/GenBank/DDBJ whole genome shotgun (WGS) entry which is preliminary data.</text>
</comment>
<feature type="domain" description="C2H2-type" evidence="12">
    <location>
        <begin position="743"/>
        <end position="765"/>
    </location>
</feature>
<feature type="compositionally biased region" description="Basic and acidic residues" evidence="11">
    <location>
        <begin position="475"/>
        <end position="486"/>
    </location>
</feature>
<accession>A0A2J7PK33</accession>
<feature type="region of interest" description="Disordered" evidence="11">
    <location>
        <begin position="305"/>
        <end position="344"/>
    </location>
</feature>
<dbReference type="GO" id="GO:0000977">
    <property type="term" value="F:RNA polymerase II transcription regulatory region sequence-specific DNA binding"/>
    <property type="evidence" value="ECO:0007669"/>
    <property type="project" value="TreeGrafter"/>
</dbReference>
<evidence type="ECO:0000256" key="9">
    <source>
        <dbReference type="ARBA" id="ARBA00023242"/>
    </source>
</evidence>
<evidence type="ECO:0000256" key="11">
    <source>
        <dbReference type="SAM" id="MobiDB-lite"/>
    </source>
</evidence>
<feature type="compositionally biased region" description="Basic residues" evidence="11">
    <location>
        <begin position="374"/>
        <end position="387"/>
    </location>
</feature>